<evidence type="ECO:0000256" key="7">
    <source>
        <dbReference type="SAM" id="Phobius"/>
    </source>
</evidence>
<comment type="catalytic activity">
    <reaction evidence="1">
        <text>ATP + protein L-histidine = ADP + protein N-phospho-L-histidine.</text>
        <dbReference type="EC" id="2.7.13.3"/>
    </reaction>
</comment>
<dbReference type="Gene3D" id="3.30.565.10">
    <property type="entry name" value="Histidine kinase-like ATPase, C-terminal domain"/>
    <property type="match status" value="1"/>
</dbReference>
<evidence type="ECO:0000256" key="2">
    <source>
        <dbReference type="ARBA" id="ARBA00012438"/>
    </source>
</evidence>
<keyword evidence="7" id="KW-0472">Membrane</keyword>
<dbReference type="Proteomes" id="UP000778523">
    <property type="component" value="Unassembled WGS sequence"/>
</dbReference>
<dbReference type="EC" id="2.7.13.3" evidence="2"/>
<keyword evidence="5 9" id="KW-0418">Kinase</keyword>
<dbReference type="SUPFAM" id="SSF55874">
    <property type="entry name" value="ATPase domain of HSP90 chaperone/DNA topoisomerase II/histidine kinase"/>
    <property type="match status" value="1"/>
</dbReference>
<dbReference type="RefSeq" id="WP_170022830.1">
    <property type="nucleotide sequence ID" value="NZ_JABCSC020000004.1"/>
</dbReference>
<gene>
    <name evidence="9" type="ORF">HJ583_015840</name>
</gene>
<dbReference type="InterPro" id="IPR003661">
    <property type="entry name" value="HisK_dim/P_dom"/>
</dbReference>
<keyword evidence="10" id="KW-1185">Reference proteome</keyword>
<evidence type="ECO:0000256" key="5">
    <source>
        <dbReference type="ARBA" id="ARBA00022777"/>
    </source>
</evidence>
<dbReference type="CDD" id="cd00082">
    <property type="entry name" value="HisKA"/>
    <property type="match status" value="1"/>
</dbReference>
<name>A0ABX2IQU9_9RHOO</name>
<proteinExistence type="predicted"/>
<reference evidence="9 10" key="1">
    <citation type="submission" date="2020-06" db="EMBL/GenBank/DDBJ databases">
        <title>Draft genome of Uliginosibacterium sp. IMCC34675.</title>
        <authorList>
            <person name="Song J."/>
        </authorList>
    </citation>
    <scope>NUCLEOTIDE SEQUENCE [LARGE SCALE GENOMIC DNA]</scope>
    <source>
        <strain evidence="9 10">IMCC34675</strain>
    </source>
</reference>
<keyword evidence="7" id="KW-1133">Transmembrane helix</keyword>
<dbReference type="Pfam" id="PF02518">
    <property type="entry name" value="HATPase_c"/>
    <property type="match status" value="1"/>
</dbReference>
<dbReference type="InterPro" id="IPR036097">
    <property type="entry name" value="HisK_dim/P_sf"/>
</dbReference>
<feature type="domain" description="Histidine kinase" evidence="8">
    <location>
        <begin position="86"/>
        <end position="295"/>
    </location>
</feature>
<dbReference type="InterPro" id="IPR004358">
    <property type="entry name" value="Sig_transdc_His_kin-like_C"/>
</dbReference>
<dbReference type="SMART" id="SM00388">
    <property type="entry name" value="HisKA"/>
    <property type="match status" value="1"/>
</dbReference>
<dbReference type="Pfam" id="PF00512">
    <property type="entry name" value="HisKA"/>
    <property type="match status" value="1"/>
</dbReference>
<protein>
    <recommendedName>
        <fullName evidence="2">histidine kinase</fullName>
        <ecNumber evidence="2">2.7.13.3</ecNumber>
    </recommendedName>
</protein>
<evidence type="ECO:0000313" key="10">
    <source>
        <dbReference type="Proteomes" id="UP000778523"/>
    </source>
</evidence>
<dbReference type="PANTHER" id="PTHR43711">
    <property type="entry name" value="TWO-COMPONENT HISTIDINE KINASE"/>
    <property type="match status" value="1"/>
</dbReference>
<sequence length="295" mass="31507">MREAVTGSPAARLLLYMRLLMVAGCVACLGVLLGHDGLTILGVLWSVFAAGIFAALWYLLERLQRLPARVEVLATPQQQEGEFLSAMGHDLRQPAQAIALFAATLSAHPLPDSSRKLVSGIESAVEQLSEQLEAVFAIAKLEAGRVECSTRPLSLDGLFSQAINSHLDEAHERQLHLRHVPTARRVLGDEAMLLKAIDRMVAHAVAITGEGGGVVLGARQRGSMVLIEVWDSSEGIAVELLPQVFIPGSSYGQNLKDRGLGLVLARRLAVLQGGQLTLASRAGRGCLLRLALPAA</sequence>
<evidence type="ECO:0000313" key="9">
    <source>
        <dbReference type="EMBL" id="NSL56505.1"/>
    </source>
</evidence>
<accession>A0ABX2IQU9</accession>
<dbReference type="PRINTS" id="PR00344">
    <property type="entry name" value="BCTRLSENSOR"/>
</dbReference>
<feature type="transmembrane region" description="Helical" evidence="7">
    <location>
        <begin position="12"/>
        <end position="33"/>
    </location>
</feature>
<keyword evidence="7" id="KW-0812">Transmembrane</keyword>
<dbReference type="InterPro" id="IPR005467">
    <property type="entry name" value="His_kinase_dom"/>
</dbReference>
<evidence type="ECO:0000256" key="1">
    <source>
        <dbReference type="ARBA" id="ARBA00000085"/>
    </source>
</evidence>
<dbReference type="GO" id="GO:0016301">
    <property type="term" value="F:kinase activity"/>
    <property type="evidence" value="ECO:0007669"/>
    <property type="project" value="UniProtKB-KW"/>
</dbReference>
<dbReference type="PROSITE" id="PS50109">
    <property type="entry name" value="HIS_KIN"/>
    <property type="match status" value="1"/>
</dbReference>
<evidence type="ECO:0000256" key="3">
    <source>
        <dbReference type="ARBA" id="ARBA00022553"/>
    </source>
</evidence>
<dbReference type="InterPro" id="IPR050736">
    <property type="entry name" value="Sensor_HK_Regulatory"/>
</dbReference>
<dbReference type="InterPro" id="IPR036890">
    <property type="entry name" value="HATPase_C_sf"/>
</dbReference>
<keyword evidence="6" id="KW-0902">Two-component regulatory system</keyword>
<evidence type="ECO:0000256" key="6">
    <source>
        <dbReference type="ARBA" id="ARBA00023012"/>
    </source>
</evidence>
<feature type="transmembrane region" description="Helical" evidence="7">
    <location>
        <begin position="39"/>
        <end position="60"/>
    </location>
</feature>
<keyword evidence="4" id="KW-0808">Transferase</keyword>
<comment type="caution">
    <text evidence="9">The sequence shown here is derived from an EMBL/GenBank/DDBJ whole genome shotgun (WGS) entry which is preliminary data.</text>
</comment>
<dbReference type="SMART" id="SM00387">
    <property type="entry name" value="HATPase_c"/>
    <property type="match status" value="1"/>
</dbReference>
<keyword evidence="3" id="KW-0597">Phosphoprotein</keyword>
<dbReference type="InterPro" id="IPR003594">
    <property type="entry name" value="HATPase_dom"/>
</dbReference>
<dbReference type="PANTHER" id="PTHR43711:SF1">
    <property type="entry name" value="HISTIDINE KINASE 1"/>
    <property type="match status" value="1"/>
</dbReference>
<dbReference type="EMBL" id="JABCSC020000004">
    <property type="protein sequence ID" value="NSL56505.1"/>
    <property type="molecule type" value="Genomic_DNA"/>
</dbReference>
<dbReference type="SUPFAM" id="SSF47384">
    <property type="entry name" value="Homodimeric domain of signal transducing histidine kinase"/>
    <property type="match status" value="1"/>
</dbReference>
<evidence type="ECO:0000256" key="4">
    <source>
        <dbReference type="ARBA" id="ARBA00022679"/>
    </source>
</evidence>
<organism evidence="9 10">
    <name type="scientific">Uliginosibacterium aquaticum</name>
    <dbReference type="NCBI Taxonomy" id="2731212"/>
    <lineage>
        <taxon>Bacteria</taxon>
        <taxon>Pseudomonadati</taxon>
        <taxon>Pseudomonadota</taxon>
        <taxon>Betaproteobacteria</taxon>
        <taxon>Rhodocyclales</taxon>
        <taxon>Zoogloeaceae</taxon>
        <taxon>Uliginosibacterium</taxon>
    </lineage>
</organism>
<dbReference type="Gene3D" id="1.10.287.130">
    <property type="match status" value="1"/>
</dbReference>
<evidence type="ECO:0000259" key="8">
    <source>
        <dbReference type="PROSITE" id="PS50109"/>
    </source>
</evidence>